<feature type="transmembrane region" description="Helical" evidence="8">
    <location>
        <begin position="330"/>
        <end position="347"/>
    </location>
</feature>
<dbReference type="AlphaFoldDB" id="A0A380MNI1"/>
<evidence type="ECO:0000313" key="9">
    <source>
        <dbReference type="EMBL" id="SUO94185.1"/>
    </source>
</evidence>
<dbReference type="PANTHER" id="PTHR42865">
    <property type="entry name" value="PROTON/GLUTAMATE-ASPARTATE SYMPORTER"/>
    <property type="match status" value="1"/>
</dbReference>
<feature type="transmembrane region" description="Helical" evidence="8">
    <location>
        <begin position="79"/>
        <end position="100"/>
    </location>
</feature>
<dbReference type="FunFam" id="1.10.3860.10:FF:000001">
    <property type="entry name" value="C4-dicarboxylate transport protein"/>
    <property type="match status" value="1"/>
</dbReference>
<comment type="subcellular location">
    <subcellularLocation>
        <location evidence="1">Cell membrane</location>
        <topology evidence="1">Multi-pass membrane protein</topology>
    </subcellularLocation>
</comment>
<evidence type="ECO:0000256" key="5">
    <source>
        <dbReference type="ARBA" id="ARBA00022847"/>
    </source>
</evidence>
<feature type="transmembrane region" description="Helical" evidence="8">
    <location>
        <begin position="218"/>
        <end position="240"/>
    </location>
</feature>
<protein>
    <submittedName>
        <fullName evidence="9">Glutamate-aspartate carrier protein</fullName>
    </submittedName>
</protein>
<dbReference type="Gene3D" id="1.10.3860.10">
    <property type="entry name" value="Sodium:dicarboxylate symporter"/>
    <property type="match status" value="1"/>
</dbReference>
<reference evidence="9 10" key="1">
    <citation type="submission" date="2018-06" db="EMBL/GenBank/DDBJ databases">
        <authorList>
            <consortium name="Pathogen Informatics"/>
            <person name="Doyle S."/>
        </authorList>
    </citation>
    <scope>NUCLEOTIDE SEQUENCE [LARGE SCALE GENOMIC DNA]</scope>
    <source>
        <strain evidence="9 10">NCTC13337</strain>
    </source>
</reference>
<name>A0A380MNI1_9GAMM</name>
<dbReference type="InterPro" id="IPR018107">
    <property type="entry name" value="Na-dicarboxylate_symporter_CS"/>
</dbReference>
<dbReference type="Pfam" id="PF00375">
    <property type="entry name" value="SDF"/>
    <property type="match status" value="1"/>
</dbReference>
<dbReference type="PRINTS" id="PR00173">
    <property type="entry name" value="EDTRNSPORT"/>
</dbReference>
<keyword evidence="2" id="KW-0813">Transport</keyword>
<dbReference type="GO" id="GO:0006835">
    <property type="term" value="P:dicarboxylic acid transport"/>
    <property type="evidence" value="ECO:0007669"/>
    <property type="project" value="TreeGrafter"/>
</dbReference>
<dbReference type="InterPro" id="IPR001991">
    <property type="entry name" value="Na-dicarboxylate_symporter"/>
</dbReference>
<dbReference type="SUPFAM" id="SSF118215">
    <property type="entry name" value="Proton glutamate symport protein"/>
    <property type="match status" value="1"/>
</dbReference>
<evidence type="ECO:0000256" key="8">
    <source>
        <dbReference type="SAM" id="Phobius"/>
    </source>
</evidence>
<feature type="transmembrane region" description="Helical" evidence="8">
    <location>
        <begin position="353"/>
        <end position="375"/>
    </location>
</feature>
<dbReference type="InterPro" id="IPR036458">
    <property type="entry name" value="Na:dicarbo_symporter_sf"/>
</dbReference>
<dbReference type="OrthoDB" id="9766690at2"/>
<evidence type="ECO:0000256" key="2">
    <source>
        <dbReference type="ARBA" id="ARBA00022448"/>
    </source>
</evidence>
<dbReference type="PANTHER" id="PTHR42865:SF7">
    <property type="entry name" value="PROTON_GLUTAMATE-ASPARTATE SYMPORTER"/>
    <property type="match status" value="1"/>
</dbReference>
<evidence type="ECO:0000256" key="1">
    <source>
        <dbReference type="ARBA" id="ARBA00004651"/>
    </source>
</evidence>
<keyword evidence="3" id="KW-1003">Cell membrane</keyword>
<sequence>MNKFPLWMQIFVAMLLGVLVGVIAGNGALTTEILRPIGTMFINLIKMLVVPLIFCSLVMGIVSMEDDFARMGRIGGRTFILYLLTTACAVSIGLAIATIFSPGTELSIPVPEIGSQETKETGSLLSNFMNTLVGLVPSNPVNSLSSGNILQIILFALLFGIAINLSGEKGRPVRVFFESAAEVMFRLTAMVMKVAPIGVFALMAWVAGKFGISVLKPLLMLIITAYVATAIHAILVIGGLVKFVGKISPMKFFKAVAEPFAFAFVSTSSSGTLPLSIAAVSEKLGVSRRVSNFVLPLGATINMDGTAIYQGVCAIFIAQAYGIDLSAAQYATIVFTCTLASIGTAGVPGAGLIMLSMVLSSAGLPLDGLAMVAGIDRILDMARTSVNVLGDCMCSVIIGHKEGEIHSTKTTQA</sequence>
<organism evidence="9 10">
    <name type="scientific">Suttonella ornithocola</name>
    <dbReference type="NCBI Taxonomy" id="279832"/>
    <lineage>
        <taxon>Bacteria</taxon>
        <taxon>Pseudomonadati</taxon>
        <taxon>Pseudomonadota</taxon>
        <taxon>Gammaproteobacteria</taxon>
        <taxon>Cardiobacteriales</taxon>
        <taxon>Cardiobacteriaceae</taxon>
        <taxon>Suttonella</taxon>
    </lineage>
</organism>
<evidence type="ECO:0000256" key="3">
    <source>
        <dbReference type="ARBA" id="ARBA00022475"/>
    </source>
</evidence>
<gene>
    <name evidence="9" type="primary">gltT</name>
    <name evidence="9" type="ORF">NCTC13337_00608</name>
</gene>
<dbReference type="PROSITE" id="PS00714">
    <property type="entry name" value="NA_DICARBOXYL_SYMP_2"/>
    <property type="match status" value="1"/>
</dbReference>
<dbReference type="EMBL" id="UHIC01000001">
    <property type="protein sequence ID" value="SUO94185.1"/>
    <property type="molecule type" value="Genomic_DNA"/>
</dbReference>
<accession>A0A380MNI1</accession>
<proteinExistence type="predicted"/>
<keyword evidence="7 8" id="KW-0472">Membrane</keyword>
<feature type="transmembrane region" description="Helical" evidence="8">
    <location>
        <begin position="40"/>
        <end position="59"/>
    </location>
</feature>
<dbReference type="RefSeq" id="WP_072576812.1">
    <property type="nucleotide sequence ID" value="NZ_LWHB01000104.1"/>
</dbReference>
<keyword evidence="10" id="KW-1185">Reference proteome</keyword>
<keyword evidence="4 8" id="KW-0812">Transmembrane</keyword>
<keyword evidence="6 8" id="KW-1133">Transmembrane helix</keyword>
<dbReference type="Proteomes" id="UP000254601">
    <property type="component" value="Unassembled WGS sequence"/>
</dbReference>
<evidence type="ECO:0000256" key="6">
    <source>
        <dbReference type="ARBA" id="ARBA00022989"/>
    </source>
</evidence>
<evidence type="ECO:0000256" key="4">
    <source>
        <dbReference type="ARBA" id="ARBA00022692"/>
    </source>
</evidence>
<keyword evidence="5" id="KW-0769">Symport</keyword>
<feature type="transmembrane region" description="Helical" evidence="8">
    <location>
        <begin position="187"/>
        <end position="206"/>
    </location>
</feature>
<evidence type="ECO:0000313" key="10">
    <source>
        <dbReference type="Proteomes" id="UP000254601"/>
    </source>
</evidence>
<dbReference type="GO" id="GO:0015293">
    <property type="term" value="F:symporter activity"/>
    <property type="evidence" value="ECO:0007669"/>
    <property type="project" value="UniProtKB-KW"/>
</dbReference>
<dbReference type="GO" id="GO:0005886">
    <property type="term" value="C:plasma membrane"/>
    <property type="evidence" value="ECO:0007669"/>
    <property type="project" value="UniProtKB-SubCell"/>
</dbReference>
<feature type="transmembrane region" description="Helical" evidence="8">
    <location>
        <begin position="149"/>
        <end position="166"/>
    </location>
</feature>
<evidence type="ECO:0000256" key="7">
    <source>
        <dbReference type="ARBA" id="ARBA00023136"/>
    </source>
</evidence>